<keyword evidence="2" id="KW-0812">Transmembrane</keyword>
<feature type="compositionally biased region" description="Low complexity" evidence="1">
    <location>
        <begin position="220"/>
        <end position="230"/>
    </location>
</feature>
<reference evidence="3 4" key="1">
    <citation type="journal article" date="2020" name="ISME J.">
        <title>Uncovering the hidden diversity of litter-decomposition mechanisms in mushroom-forming fungi.</title>
        <authorList>
            <person name="Floudas D."/>
            <person name="Bentzer J."/>
            <person name="Ahren D."/>
            <person name="Johansson T."/>
            <person name="Persson P."/>
            <person name="Tunlid A."/>
        </authorList>
    </citation>
    <scope>NUCLEOTIDE SEQUENCE [LARGE SCALE GENOMIC DNA]</scope>
    <source>
        <strain evidence="3 4">CBS 101986</strain>
    </source>
</reference>
<evidence type="ECO:0000256" key="2">
    <source>
        <dbReference type="SAM" id="Phobius"/>
    </source>
</evidence>
<dbReference type="EMBL" id="JAACJJ010000056">
    <property type="protein sequence ID" value="KAF5312413.1"/>
    <property type="molecule type" value="Genomic_DNA"/>
</dbReference>
<dbReference type="Proteomes" id="UP000567179">
    <property type="component" value="Unassembled WGS sequence"/>
</dbReference>
<protein>
    <submittedName>
        <fullName evidence="3">Uncharacterized protein</fullName>
    </submittedName>
</protein>
<accession>A0A8H5AXP7</accession>
<evidence type="ECO:0000256" key="1">
    <source>
        <dbReference type="SAM" id="MobiDB-lite"/>
    </source>
</evidence>
<dbReference type="AlphaFoldDB" id="A0A8H5AXP7"/>
<sequence>MMSAPSFTTSKSMLMHAALAYISPELSTLNDIIQCGHNPNPATIVGPGNSKSSTKDGPHTTRIPRLPTEILLLIRECLVPEVTAARQIQSQSALRAYELALRDLLCEDCVLYNLDIYGPNVWEWEQFTSACSCREPGVPKGYRSSRPPSERRAGGVKLHHDGHDSISVSAASTDVNPKQFLDAEHWLEWHLSREATLCVGYRGHELSSSFDNTPKAISDSASEATTPSASETPAIDIDIWHVVDTLLREFGCEAVREPEHAVFSQQRAARREQFQIPSHNYVRIVPQGAPQESSTAESEALELDRDWDMRCRLNRTHRELGLWTHYPDTFSEYLFQLSAPPPFSMRDYFDIGTPDSFLKGRYSIILKDFIDTLRRLVQVTFTITVGLVTAPLTLTTFVVTILCYYSRPKLFRML</sequence>
<name>A0A8H5AXP7_9AGAR</name>
<dbReference type="OrthoDB" id="3249986at2759"/>
<feature type="region of interest" description="Disordered" evidence="1">
    <location>
        <begin position="210"/>
        <end position="230"/>
    </location>
</feature>
<comment type="caution">
    <text evidence="3">The sequence shown here is derived from an EMBL/GenBank/DDBJ whole genome shotgun (WGS) entry which is preliminary data.</text>
</comment>
<organism evidence="3 4">
    <name type="scientific">Psilocybe cf. subviscida</name>
    <dbReference type="NCBI Taxonomy" id="2480587"/>
    <lineage>
        <taxon>Eukaryota</taxon>
        <taxon>Fungi</taxon>
        <taxon>Dikarya</taxon>
        <taxon>Basidiomycota</taxon>
        <taxon>Agaricomycotina</taxon>
        <taxon>Agaricomycetes</taxon>
        <taxon>Agaricomycetidae</taxon>
        <taxon>Agaricales</taxon>
        <taxon>Agaricineae</taxon>
        <taxon>Strophariaceae</taxon>
        <taxon>Psilocybe</taxon>
    </lineage>
</organism>
<evidence type="ECO:0000313" key="3">
    <source>
        <dbReference type="EMBL" id="KAF5312413.1"/>
    </source>
</evidence>
<keyword evidence="2" id="KW-0472">Membrane</keyword>
<keyword evidence="2" id="KW-1133">Transmembrane helix</keyword>
<proteinExistence type="predicted"/>
<feature type="transmembrane region" description="Helical" evidence="2">
    <location>
        <begin position="381"/>
        <end position="405"/>
    </location>
</feature>
<feature type="region of interest" description="Disordered" evidence="1">
    <location>
        <begin position="138"/>
        <end position="158"/>
    </location>
</feature>
<gene>
    <name evidence="3" type="ORF">D9619_002658</name>
</gene>
<evidence type="ECO:0000313" key="4">
    <source>
        <dbReference type="Proteomes" id="UP000567179"/>
    </source>
</evidence>
<keyword evidence="4" id="KW-1185">Reference proteome</keyword>
<feature type="compositionally biased region" description="Basic and acidic residues" evidence="1">
    <location>
        <begin position="148"/>
        <end position="158"/>
    </location>
</feature>